<protein>
    <submittedName>
        <fullName evidence="2">ASC-1-like (ASCH) protein</fullName>
    </submittedName>
</protein>
<dbReference type="Pfam" id="PF04266">
    <property type="entry name" value="ASCH"/>
    <property type="match status" value="1"/>
</dbReference>
<evidence type="ECO:0000259" key="1">
    <source>
        <dbReference type="Pfam" id="PF04266"/>
    </source>
</evidence>
<dbReference type="Gene3D" id="2.30.130.30">
    <property type="entry name" value="Hypothetical protein"/>
    <property type="match status" value="1"/>
</dbReference>
<feature type="domain" description="ASCH" evidence="1">
    <location>
        <begin position="13"/>
        <end position="114"/>
    </location>
</feature>
<keyword evidence="3" id="KW-1185">Reference proteome</keyword>
<dbReference type="SUPFAM" id="SSF88697">
    <property type="entry name" value="PUA domain-like"/>
    <property type="match status" value="1"/>
</dbReference>
<sequence length="120" mass="14038">MIHDLTIYSVPYRSILNKGKTVEVRLNDDLVNKIRLGDQIRFLLEDDEEESFLCSVTKLESYKSFSEMYLAIDFRLLDSEGWTLEEMLTATYKFYSLEEEMSFGALAIGIELVESMERTR</sequence>
<accession>A0ABS2SP84</accession>
<reference evidence="2" key="1">
    <citation type="submission" date="2021-01" db="EMBL/GenBank/DDBJ databases">
        <title>Genomic Encyclopedia of Type Strains, Phase IV (KMG-IV): sequencing the most valuable type-strain genomes for metagenomic binning, comparative biology and taxonomic classification.</title>
        <authorList>
            <person name="Goeker M."/>
        </authorList>
    </citation>
    <scope>NUCLEOTIDE SEQUENCE</scope>
    <source>
        <strain evidence="2">DSM 21943</strain>
    </source>
</reference>
<evidence type="ECO:0000313" key="2">
    <source>
        <dbReference type="EMBL" id="MBM7836971.1"/>
    </source>
</evidence>
<dbReference type="RefSeq" id="WP_204463725.1">
    <property type="nucleotide sequence ID" value="NZ_JAFBCV010000001.1"/>
</dbReference>
<dbReference type="Proteomes" id="UP001179280">
    <property type="component" value="Unassembled WGS sequence"/>
</dbReference>
<dbReference type="EMBL" id="JAFBCV010000001">
    <property type="protein sequence ID" value="MBM7836971.1"/>
    <property type="molecule type" value="Genomic_DNA"/>
</dbReference>
<dbReference type="InterPro" id="IPR007374">
    <property type="entry name" value="ASCH_domain"/>
</dbReference>
<organism evidence="2 3">
    <name type="scientific">Shouchella xiaoxiensis</name>
    <dbReference type="NCBI Taxonomy" id="766895"/>
    <lineage>
        <taxon>Bacteria</taxon>
        <taxon>Bacillati</taxon>
        <taxon>Bacillota</taxon>
        <taxon>Bacilli</taxon>
        <taxon>Bacillales</taxon>
        <taxon>Bacillaceae</taxon>
        <taxon>Shouchella</taxon>
    </lineage>
</organism>
<gene>
    <name evidence="2" type="ORF">JOC54_000202</name>
</gene>
<proteinExistence type="predicted"/>
<evidence type="ECO:0000313" key="3">
    <source>
        <dbReference type="Proteomes" id="UP001179280"/>
    </source>
</evidence>
<dbReference type="InterPro" id="IPR015947">
    <property type="entry name" value="PUA-like_sf"/>
</dbReference>
<comment type="caution">
    <text evidence="2">The sequence shown here is derived from an EMBL/GenBank/DDBJ whole genome shotgun (WGS) entry which is preliminary data.</text>
</comment>
<name>A0ABS2SP84_9BACI</name>